<dbReference type="OrthoDB" id="5890620at2"/>
<dbReference type="RefSeq" id="WP_097355640.1">
    <property type="nucleotide sequence ID" value="NZ_CAWNJE010000021.1"/>
</dbReference>
<dbReference type="GO" id="GO:0035438">
    <property type="term" value="F:cyclic-di-GMP binding"/>
    <property type="evidence" value="ECO:0007669"/>
    <property type="project" value="InterPro"/>
</dbReference>
<proteinExistence type="predicted"/>
<dbReference type="Proteomes" id="UP000219020">
    <property type="component" value="Unassembled WGS sequence"/>
</dbReference>
<protein>
    <recommendedName>
        <fullName evidence="1">PilZ domain-containing protein</fullName>
    </recommendedName>
</protein>
<feature type="domain" description="PilZ" evidence="1">
    <location>
        <begin position="107"/>
        <end position="168"/>
    </location>
</feature>
<evidence type="ECO:0000313" key="2">
    <source>
        <dbReference type="EMBL" id="PCS24275.1"/>
    </source>
</evidence>
<dbReference type="AlphaFoldDB" id="A0A2A5T7X4"/>
<name>A0A2A5T7X4_9GAMM</name>
<sequence length="187" mass="21591">MSQNEYFSVHAHLKINVELLGNDEAVPSDIEFERNIPIAFRIAHQCSLIDSTVKKELHALYDDKQAISKFLRSQNEKINLLLGFMLSQLDDPTQEYQTETFGASSLTFTAKKTFEKGQDIRLKLFLENPPSAIYCYGNVYGCKEENGKYTISVKYTRLQEEDRDVLIRVALHQQQKLLRQNALEKNN</sequence>
<comment type="caution">
    <text evidence="2">The sequence shown here is derived from an EMBL/GenBank/DDBJ whole genome shotgun (WGS) entry which is preliminary data.</text>
</comment>
<dbReference type="EMBL" id="NBYY01000002">
    <property type="protein sequence ID" value="PCS24275.1"/>
    <property type="molecule type" value="Genomic_DNA"/>
</dbReference>
<keyword evidence="3" id="KW-1185">Reference proteome</keyword>
<reference evidence="3" key="1">
    <citation type="submission" date="2017-04" db="EMBL/GenBank/DDBJ databases">
        <title>Genome evolution of the luminous symbionts of deep sea anglerfish.</title>
        <authorList>
            <person name="Hendry T.A."/>
        </authorList>
    </citation>
    <scope>NUCLEOTIDE SEQUENCE [LARGE SCALE GENOMIC DNA]</scope>
</reference>
<organism evidence="2 3">
    <name type="scientific">Candidatus Enterovibrio escicola</name>
    <dbReference type="NCBI Taxonomy" id="1927127"/>
    <lineage>
        <taxon>Bacteria</taxon>
        <taxon>Pseudomonadati</taxon>
        <taxon>Pseudomonadota</taxon>
        <taxon>Gammaproteobacteria</taxon>
        <taxon>Vibrionales</taxon>
        <taxon>Vibrionaceae</taxon>
        <taxon>Enterovibrio</taxon>
    </lineage>
</organism>
<dbReference type="InterPro" id="IPR009875">
    <property type="entry name" value="PilZ_domain"/>
</dbReference>
<evidence type="ECO:0000259" key="1">
    <source>
        <dbReference type="Pfam" id="PF07238"/>
    </source>
</evidence>
<dbReference type="Pfam" id="PF07238">
    <property type="entry name" value="PilZ"/>
    <property type="match status" value="1"/>
</dbReference>
<accession>A0A2A5T7X4</accession>
<dbReference type="GeneID" id="66950775"/>
<evidence type="ECO:0000313" key="3">
    <source>
        <dbReference type="Proteomes" id="UP000219020"/>
    </source>
</evidence>
<gene>
    <name evidence="2" type="ORF">BTN49_0093</name>
</gene>